<evidence type="ECO:0000313" key="1">
    <source>
        <dbReference type="EMBL" id="KAF2216804.1"/>
    </source>
</evidence>
<name>A0A6A6FU07_9PEZI</name>
<accession>A0A6A6FU07</accession>
<dbReference type="Proteomes" id="UP000799539">
    <property type="component" value="Unassembled WGS sequence"/>
</dbReference>
<evidence type="ECO:0000313" key="2">
    <source>
        <dbReference type="Proteomes" id="UP000799539"/>
    </source>
</evidence>
<gene>
    <name evidence="1" type="ORF">CERZMDRAFT_92876</name>
</gene>
<organism evidence="1 2">
    <name type="scientific">Cercospora zeae-maydis SCOH1-5</name>
    <dbReference type="NCBI Taxonomy" id="717836"/>
    <lineage>
        <taxon>Eukaryota</taxon>
        <taxon>Fungi</taxon>
        <taxon>Dikarya</taxon>
        <taxon>Ascomycota</taxon>
        <taxon>Pezizomycotina</taxon>
        <taxon>Dothideomycetes</taxon>
        <taxon>Dothideomycetidae</taxon>
        <taxon>Mycosphaerellales</taxon>
        <taxon>Mycosphaerellaceae</taxon>
        <taxon>Cercospora</taxon>
    </lineage>
</organism>
<keyword evidence="2" id="KW-1185">Reference proteome</keyword>
<reference evidence="1" key="1">
    <citation type="journal article" date="2020" name="Stud. Mycol.">
        <title>101 Dothideomycetes genomes: a test case for predicting lifestyles and emergence of pathogens.</title>
        <authorList>
            <person name="Haridas S."/>
            <person name="Albert R."/>
            <person name="Binder M."/>
            <person name="Bloem J."/>
            <person name="Labutti K."/>
            <person name="Salamov A."/>
            <person name="Andreopoulos B."/>
            <person name="Baker S."/>
            <person name="Barry K."/>
            <person name="Bills G."/>
            <person name="Bluhm B."/>
            <person name="Cannon C."/>
            <person name="Castanera R."/>
            <person name="Culley D."/>
            <person name="Daum C."/>
            <person name="Ezra D."/>
            <person name="Gonzalez J."/>
            <person name="Henrissat B."/>
            <person name="Kuo A."/>
            <person name="Liang C."/>
            <person name="Lipzen A."/>
            <person name="Lutzoni F."/>
            <person name="Magnuson J."/>
            <person name="Mondo S."/>
            <person name="Nolan M."/>
            <person name="Ohm R."/>
            <person name="Pangilinan J."/>
            <person name="Park H.-J."/>
            <person name="Ramirez L."/>
            <person name="Alfaro M."/>
            <person name="Sun H."/>
            <person name="Tritt A."/>
            <person name="Yoshinaga Y."/>
            <person name="Zwiers L.-H."/>
            <person name="Turgeon B."/>
            <person name="Goodwin S."/>
            <person name="Spatafora J."/>
            <person name="Crous P."/>
            <person name="Grigoriev I."/>
        </authorList>
    </citation>
    <scope>NUCLEOTIDE SEQUENCE</scope>
    <source>
        <strain evidence="1">SCOH1-5</strain>
    </source>
</reference>
<protein>
    <submittedName>
        <fullName evidence="1">Uncharacterized protein</fullName>
    </submittedName>
</protein>
<dbReference type="EMBL" id="ML992663">
    <property type="protein sequence ID" value="KAF2216804.1"/>
    <property type="molecule type" value="Genomic_DNA"/>
</dbReference>
<sequence>MPRIPPTFQPELSESLSDMHIQPQVFAPPSQIKNIRLWNRYAAQYLFAFKICGRAVNPATHRHSPSNMMSSHSKPEAHAICSRSFGPPQPPTNARTINRARLEFPEESSTWVRENRLLDSASLYQPFRNMLAECELNTVPDRLRTVAGHCSKGSWLGGDFLIVGYRRPNPQGQCFVPTARVQ</sequence>
<dbReference type="AlphaFoldDB" id="A0A6A6FU07"/>
<proteinExistence type="predicted"/>